<sequence>MDDPEETGRVLPCADDDGNFKCFMCNKYLSSAKELYHHISRQCYSNWHKILPEPEELQNCEKIIVKYKFLHPIPSLTDDDDDDSVPERDTVDMRKVLPGWKVTNKRGRRPDLSHSKNQEVFPVKKCKVVEAEDTKNDNVDLPEMAGGGSVNVGLDFDLNDPVMIVEDL</sequence>
<name>A0AAD8KXU5_TARER</name>
<protein>
    <submittedName>
        <fullName evidence="1">Uncharacterized protein</fullName>
    </submittedName>
</protein>
<dbReference type="EMBL" id="JAUHHV010000003">
    <property type="protein sequence ID" value="KAK1431137.1"/>
    <property type="molecule type" value="Genomic_DNA"/>
</dbReference>
<keyword evidence="2" id="KW-1185">Reference proteome</keyword>
<proteinExistence type="predicted"/>
<reference evidence="1" key="1">
    <citation type="journal article" date="2023" name="bioRxiv">
        <title>Improved chromosome-level genome assembly for marigold (Tagetes erecta).</title>
        <authorList>
            <person name="Jiang F."/>
            <person name="Yuan L."/>
            <person name="Wang S."/>
            <person name="Wang H."/>
            <person name="Xu D."/>
            <person name="Wang A."/>
            <person name="Fan W."/>
        </authorList>
    </citation>
    <scope>NUCLEOTIDE SEQUENCE</scope>
    <source>
        <strain evidence="1">WSJ</strain>
        <tissue evidence="1">Leaf</tissue>
    </source>
</reference>
<gene>
    <name evidence="1" type="ORF">QVD17_14401</name>
</gene>
<dbReference type="Proteomes" id="UP001229421">
    <property type="component" value="Unassembled WGS sequence"/>
</dbReference>
<evidence type="ECO:0000313" key="2">
    <source>
        <dbReference type="Proteomes" id="UP001229421"/>
    </source>
</evidence>
<accession>A0AAD8KXU5</accession>
<organism evidence="1 2">
    <name type="scientific">Tagetes erecta</name>
    <name type="common">African marigold</name>
    <dbReference type="NCBI Taxonomy" id="13708"/>
    <lineage>
        <taxon>Eukaryota</taxon>
        <taxon>Viridiplantae</taxon>
        <taxon>Streptophyta</taxon>
        <taxon>Embryophyta</taxon>
        <taxon>Tracheophyta</taxon>
        <taxon>Spermatophyta</taxon>
        <taxon>Magnoliopsida</taxon>
        <taxon>eudicotyledons</taxon>
        <taxon>Gunneridae</taxon>
        <taxon>Pentapetalae</taxon>
        <taxon>asterids</taxon>
        <taxon>campanulids</taxon>
        <taxon>Asterales</taxon>
        <taxon>Asteraceae</taxon>
        <taxon>Asteroideae</taxon>
        <taxon>Heliantheae alliance</taxon>
        <taxon>Tageteae</taxon>
        <taxon>Tagetes</taxon>
    </lineage>
</organism>
<comment type="caution">
    <text evidence="1">The sequence shown here is derived from an EMBL/GenBank/DDBJ whole genome shotgun (WGS) entry which is preliminary data.</text>
</comment>
<evidence type="ECO:0000313" key="1">
    <source>
        <dbReference type="EMBL" id="KAK1431137.1"/>
    </source>
</evidence>
<dbReference type="AlphaFoldDB" id="A0AAD8KXU5"/>